<evidence type="ECO:0000313" key="3">
    <source>
        <dbReference type="Proteomes" id="UP000183376"/>
    </source>
</evidence>
<dbReference type="STRING" id="211114.SAMN04489726_3408"/>
<dbReference type="PANTHER" id="PTHR32060">
    <property type="entry name" value="TAIL-SPECIFIC PROTEASE"/>
    <property type="match status" value="1"/>
</dbReference>
<gene>
    <name evidence="2" type="ORF">SAMN04489726_3408</name>
</gene>
<dbReference type="PANTHER" id="PTHR32060:SF30">
    <property type="entry name" value="CARBOXY-TERMINAL PROCESSING PROTEASE CTPA"/>
    <property type="match status" value="1"/>
</dbReference>
<dbReference type="SUPFAM" id="SSF52096">
    <property type="entry name" value="ClpP/crotonase"/>
    <property type="match status" value="1"/>
</dbReference>
<proteinExistence type="predicted"/>
<dbReference type="GO" id="GO:0006508">
    <property type="term" value="P:proteolysis"/>
    <property type="evidence" value="ECO:0007669"/>
    <property type="project" value="UniProtKB-KW"/>
</dbReference>
<keyword evidence="3" id="KW-1185">Reference proteome</keyword>
<dbReference type="GO" id="GO:0008236">
    <property type="term" value="F:serine-type peptidase activity"/>
    <property type="evidence" value="ECO:0007669"/>
    <property type="project" value="InterPro"/>
</dbReference>
<sequence length="436" mass="48070">MDLVWPAGAEFDDRALLLSDALPVMEFELGVPVRLVREDPGTGPRWLCRVDPDHDGPAVLRRNGDLIESVGRTLDEMWETFSLRHTWLRTGQDTYAVDAADLTEAVDRIINEVRFSYPAFALRGLDWDQLCEHYAPKVLTADDPFAVCQEWVAQLGDAHTAVHAAPRPLPLPYKAFRSTFTDVPEGSAAWEAGVRPGWRLHAPHHDDIARRTGASPHMLPYLIGRRLLSSTGSQQWRAFGPGGEDVTWTEKPTGLPFGDLVTWQEDGRIRIKQWVANSGIAEALDTALTELGDCAELTLDLRGNAGGNVVLAWATRDRFLREETVLGSVRYCIDGKLSDPVPMIGTPSNGVRWGGRLTVLTDPMTYSASEDFLLGLQGLDHVRVVGEPSGGGSGRPRTVRLLPGWTLNISTVLTYDRNGHCVEGSGIPVNVSKQWR</sequence>
<keyword evidence="2" id="KW-0645">Protease</keyword>
<dbReference type="RefSeq" id="WP_081900547.1">
    <property type="nucleotide sequence ID" value="NZ_JOEF01000019.1"/>
</dbReference>
<dbReference type="AlphaFoldDB" id="A0A1G9W6Y6"/>
<dbReference type="CDD" id="cd06567">
    <property type="entry name" value="Peptidase_S41"/>
    <property type="match status" value="1"/>
</dbReference>
<evidence type="ECO:0000313" key="2">
    <source>
        <dbReference type="EMBL" id="SDM79775.1"/>
    </source>
</evidence>
<dbReference type="GO" id="GO:0007165">
    <property type="term" value="P:signal transduction"/>
    <property type="evidence" value="ECO:0007669"/>
    <property type="project" value="TreeGrafter"/>
</dbReference>
<dbReference type="Pfam" id="PF03572">
    <property type="entry name" value="Peptidase_S41"/>
    <property type="match status" value="1"/>
</dbReference>
<dbReference type="eggNOG" id="COG0793">
    <property type="taxonomic scope" value="Bacteria"/>
</dbReference>
<dbReference type="Gene3D" id="3.90.226.10">
    <property type="entry name" value="2-enoyl-CoA Hydratase, Chain A, domain 1"/>
    <property type="match status" value="1"/>
</dbReference>
<dbReference type="Gene3D" id="3.30.750.44">
    <property type="match status" value="1"/>
</dbReference>
<feature type="domain" description="Tail specific protease" evidence="1">
    <location>
        <begin position="241"/>
        <end position="432"/>
    </location>
</feature>
<dbReference type="EMBL" id="LT629701">
    <property type="protein sequence ID" value="SDM79775.1"/>
    <property type="molecule type" value="Genomic_DNA"/>
</dbReference>
<reference evidence="2 3" key="1">
    <citation type="submission" date="2016-10" db="EMBL/GenBank/DDBJ databases">
        <authorList>
            <person name="de Groot N.N."/>
        </authorList>
    </citation>
    <scope>NUCLEOTIDE SEQUENCE [LARGE SCALE GENOMIC DNA]</scope>
    <source>
        <strain evidence="2 3">DSM 44149</strain>
    </source>
</reference>
<dbReference type="OrthoDB" id="3670998at2"/>
<dbReference type="InterPro" id="IPR005151">
    <property type="entry name" value="Tail-specific_protease"/>
</dbReference>
<protein>
    <submittedName>
        <fullName evidence="2">Carboxyl-terminal processing protease</fullName>
    </submittedName>
</protein>
<dbReference type="Proteomes" id="UP000183376">
    <property type="component" value="Chromosome I"/>
</dbReference>
<accession>A0A1G9W6Y6</accession>
<dbReference type="GO" id="GO:0030288">
    <property type="term" value="C:outer membrane-bounded periplasmic space"/>
    <property type="evidence" value="ECO:0007669"/>
    <property type="project" value="TreeGrafter"/>
</dbReference>
<evidence type="ECO:0000259" key="1">
    <source>
        <dbReference type="SMART" id="SM00245"/>
    </source>
</evidence>
<dbReference type="InterPro" id="IPR029045">
    <property type="entry name" value="ClpP/crotonase-like_dom_sf"/>
</dbReference>
<dbReference type="SMART" id="SM00245">
    <property type="entry name" value="TSPc"/>
    <property type="match status" value="1"/>
</dbReference>
<dbReference type="GO" id="GO:0004175">
    <property type="term" value="F:endopeptidase activity"/>
    <property type="evidence" value="ECO:0007669"/>
    <property type="project" value="TreeGrafter"/>
</dbReference>
<keyword evidence="2" id="KW-0378">Hydrolase</keyword>
<organism evidence="2 3">
    <name type="scientific">Allokutzneria albata</name>
    <name type="common">Kibdelosporangium albatum</name>
    <dbReference type="NCBI Taxonomy" id="211114"/>
    <lineage>
        <taxon>Bacteria</taxon>
        <taxon>Bacillati</taxon>
        <taxon>Actinomycetota</taxon>
        <taxon>Actinomycetes</taxon>
        <taxon>Pseudonocardiales</taxon>
        <taxon>Pseudonocardiaceae</taxon>
        <taxon>Allokutzneria</taxon>
    </lineage>
</organism>
<name>A0A1G9W6Y6_ALLAB</name>